<gene>
    <name evidence="5" type="ORF">BLNAU_11233</name>
</gene>
<dbReference type="InterPro" id="IPR050173">
    <property type="entry name" value="ABC_transporter_C-like"/>
</dbReference>
<dbReference type="EMBL" id="JARBJD010000086">
    <property type="protein sequence ID" value="KAK2953830.1"/>
    <property type="molecule type" value="Genomic_DNA"/>
</dbReference>
<dbReference type="InterPro" id="IPR003439">
    <property type="entry name" value="ABC_transporter-like_ATP-bd"/>
</dbReference>
<proteinExistence type="predicted"/>
<dbReference type="Gene3D" id="3.40.50.300">
    <property type="entry name" value="P-loop containing nucleotide triphosphate hydrolases"/>
    <property type="match status" value="1"/>
</dbReference>
<dbReference type="SUPFAM" id="SSF52540">
    <property type="entry name" value="P-loop containing nucleoside triphosphate hydrolases"/>
    <property type="match status" value="1"/>
</dbReference>
<dbReference type="Pfam" id="PF00005">
    <property type="entry name" value="ABC_tran"/>
    <property type="match status" value="1"/>
</dbReference>
<feature type="region of interest" description="Disordered" evidence="3">
    <location>
        <begin position="253"/>
        <end position="273"/>
    </location>
</feature>
<evidence type="ECO:0000256" key="1">
    <source>
        <dbReference type="ARBA" id="ARBA00022741"/>
    </source>
</evidence>
<name>A0ABQ9XSR8_9EUKA</name>
<reference evidence="5 6" key="1">
    <citation type="journal article" date="2022" name="bioRxiv">
        <title>Genomics of Preaxostyla Flagellates Illuminates Evolutionary Transitions and the Path Towards Mitochondrial Loss.</title>
        <authorList>
            <person name="Novak L.V.F."/>
            <person name="Treitli S.C."/>
            <person name="Pyrih J."/>
            <person name="Halakuc P."/>
            <person name="Pipaliya S.V."/>
            <person name="Vacek V."/>
            <person name="Brzon O."/>
            <person name="Soukal P."/>
            <person name="Eme L."/>
            <person name="Dacks J.B."/>
            <person name="Karnkowska A."/>
            <person name="Elias M."/>
            <person name="Hampl V."/>
        </authorList>
    </citation>
    <scope>NUCLEOTIDE SEQUENCE [LARGE SCALE GENOMIC DNA]</scope>
    <source>
        <strain evidence="5">NAU3</strain>
        <tissue evidence="5">Gut</tissue>
    </source>
</reference>
<comment type="caution">
    <text evidence="5">The sequence shown here is derived from an EMBL/GenBank/DDBJ whole genome shotgun (WGS) entry which is preliminary data.</text>
</comment>
<keyword evidence="1" id="KW-0547">Nucleotide-binding</keyword>
<accession>A0ABQ9XSR8</accession>
<evidence type="ECO:0000313" key="5">
    <source>
        <dbReference type="EMBL" id="KAK2953830.1"/>
    </source>
</evidence>
<dbReference type="InterPro" id="IPR027417">
    <property type="entry name" value="P-loop_NTPase"/>
</dbReference>
<evidence type="ECO:0000256" key="2">
    <source>
        <dbReference type="ARBA" id="ARBA00022840"/>
    </source>
</evidence>
<dbReference type="Proteomes" id="UP001281761">
    <property type="component" value="Unassembled WGS sequence"/>
</dbReference>
<organism evidence="5 6">
    <name type="scientific">Blattamonas nauphoetae</name>
    <dbReference type="NCBI Taxonomy" id="2049346"/>
    <lineage>
        <taxon>Eukaryota</taxon>
        <taxon>Metamonada</taxon>
        <taxon>Preaxostyla</taxon>
        <taxon>Oxymonadida</taxon>
        <taxon>Blattamonas</taxon>
    </lineage>
</organism>
<protein>
    <submittedName>
        <fullName evidence="5">ABC transporter C family member 5</fullName>
    </submittedName>
</protein>
<evidence type="ECO:0000259" key="4">
    <source>
        <dbReference type="Pfam" id="PF00005"/>
    </source>
</evidence>
<evidence type="ECO:0000313" key="6">
    <source>
        <dbReference type="Proteomes" id="UP001281761"/>
    </source>
</evidence>
<dbReference type="PROSITE" id="PS00211">
    <property type="entry name" value="ABC_TRANSPORTER_1"/>
    <property type="match status" value="1"/>
</dbReference>
<keyword evidence="6" id="KW-1185">Reference proteome</keyword>
<feature type="domain" description="ABC transporter" evidence="4">
    <location>
        <begin position="17"/>
        <end position="106"/>
    </location>
</feature>
<dbReference type="PANTHER" id="PTHR24223">
    <property type="entry name" value="ATP-BINDING CASSETTE SUB-FAMILY C"/>
    <property type="match status" value="1"/>
</dbReference>
<sequence length="666" mass="74339">MGKTSRKRLGCTSCGWIGTTPQLPTLFEGSIRFNLDPFEEIADDSRIWGALDEVGMGEFVRSHAEGLDWRVAEDGGNLSVGQQQLICLSRALLKKEKIILLDEATSSIDGQTDAMIQRAIRTCFVDATVITVAHRLVTVGDADVIVVMERGAVVESGRPAELLRKEGSRFWEMGMANGESEIESYFESLFVCKTNEEMNEPILSETIQRPKRVSAPLRGRGHPKQIDVLSSTLHVRSIRDKDEREDRLSQTLPEFGRPMKPKQRNAIAVPSPHSKSAVELRPLFLRLSVANKVPLTIASIAFRSMVRFFEEREPVTRQALEQSYSLLKQLEPEFGFGFSADEVLFSLCPSDDGDSRNLVSSLKILLSVKHSGLTESVFGFVLSLLEKSTANQRIELATFGQISSLLSSLPQLDIELPSSKMHQQMTEMLHLMGQSGVPKIPTQNKDETRDSGDEVFRSLLKWVFLPKALSCIDWCCGKDGPRNGRRWNGWDWWRREEAEGLVDVFEAKLMNEGTTGTGASIAHIQTLSLGSYATKFFPCSSYTKIDKSTFFKVTASTHNISHLAHETDRYRPVLARKEGGDKGDGTRATARTFSGLVKGGSEEYRKDKSLASNSDTSESLYQSGTETSILEVFHPSVRFHVEGTEQDTLHFRRSVDEPMLISTVMR</sequence>
<evidence type="ECO:0000256" key="3">
    <source>
        <dbReference type="SAM" id="MobiDB-lite"/>
    </source>
</evidence>
<dbReference type="InterPro" id="IPR017871">
    <property type="entry name" value="ABC_transporter-like_CS"/>
</dbReference>
<keyword evidence="2" id="KW-0067">ATP-binding</keyword>